<dbReference type="PANTHER" id="PTHR16040:SF7">
    <property type="entry name" value="AUSTRALIN, ISOFORM A-RELATED"/>
    <property type="match status" value="1"/>
</dbReference>
<keyword evidence="8" id="KW-0131">Cell cycle</keyword>
<dbReference type="EMBL" id="QAPF01000106">
    <property type="protein sequence ID" value="TEA16501.1"/>
    <property type="molecule type" value="Genomic_DNA"/>
</dbReference>
<evidence type="ECO:0000256" key="5">
    <source>
        <dbReference type="ARBA" id="ARBA00022618"/>
    </source>
</evidence>
<dbReference type="Proteomes" id="UP000295604">
    <property type="component" value="Unassembled WGS sequence"/>
</dbReference>
<feature type="compositionally biased region" description="Polar residues" evidence="10">
    <location>
        <begin position="214"/>
        <end position="226"/>
    </location>
</feature>
<keyword evidence="9" id="KW-0137">Centromere</keyword>
<gene>
    <name evidence="12" type="ORF">C8034_v010211</name>
</gene>
<feature type="domain" description="Borealin N-terminal" evidence="11">
    <location>
        <begin position="50"/>
        <end position="105"/>
    </location>
</feature>
<evidence type="ECO:0000313" key="12">
    <source>
        <dbReference type="EMBL" id="TEA16501.1"/>
    </source>
</evidence>
<dbReference type="GO" id="GO:0051233">
    <property type="term" value="C:spindle midzone"/>
    <property type="evidence" value="ECO:0007669"/>
    <property type="project" value="TreeGrafter"/>
</dbReference>
<evidence type="ECO:0000256" key="3">
    <source>
        <dbReference type="ARBA" id="ARBA00009914"/>
    </source>
</evidence>
<feature type="compositionally biased region" description="Low complexity" evidence="10">
    <location>
        <begin position="175"/>
        <end position="188"/>
    </location>
</feature>
<evidence type="ECO:0000259" key="11">
    <source>
        <dbReference type="Pfam" id="PF10444"/>
    </source>
</evidence>
<feature type="compositionally biased region" description="Low complexity" evidence="10">
    <location>
        <begin position="325"/>
        <end position="342"/>
    </location>
</feature>
<evidence type="ECO:0000256" key="6">
    <source>
        <dbReference type="ARBA" id="ARBA00022776"/>
    </source>
</evidence>
<evidence type="ECO:0000256" key="2">
    <source>
        <dbReference type="ARBA" id="ARBA00004584"/>
    </source>
</evidence>
<dbReference type="AlphaFoldDB" id="A0A4R8TEG8"/>
<dbReference type="InterPro" id="IPR018867">
    <property type="entry name" value="Cell_div_borealin"/>
</dbReference>
<keyword evidence="6" id="KW-0498">Mitosis</keyword>
<evidence type="ECO:0000256" key="10">
    <source>
        <dbReference type="SAM" id="MobiDB-lite"/>
    </source>
</evidence>
<dbReference type="InterPro" id="IPR018851">
    <property type="entry name" value="Borealin_N"/>
</dbReference>
<comment type="subcellular location">
    <subcellularLocation>
        <location evidence="2">Chromosome</location>
        <location evidence="2">Centromere</location>
    </subcellularLocation>
    <subcellularLocation>
        <location evidence="1">Nucleus</location>
    </subcellularLocation>
</comment>
<proteinExistence type="inferred from homology"/>
<keyword evidence="13" id="KW-1185">Reference proteome</keyword>
<evidence type="ECO:0000256" key="4">
    <source>
        <dbReference type="ARBA" id="ARBA00022454"/>
    </source>
</evidence>
<organism evidence="12 13">
    <name type="scientific">Colletotrichum sidae</name>
    <dbReference type="NCBI Taxonomy" id="1347389"/>
    <lineage>
        <taxon>Eukaryota</taxon>
        <taxon>Fungi</taxon>
        <taxon>Dikarya</taxon>
        <taxon>Ascomycota</taxon>
        <taxon>Pezizomycotina</taxon>
        <taxon>Sordariomycetes</taxon>
        <taxon>Hypocreomycetidae</taxon>
        <taxon>Glomerellales</taxon>
        <taxon>Glomerellaceae</taxon>
        <taxon>Colletotrichum</taxon>
        <taxon>Colletotrichum orbiculare species complex</taxon>
    </lineage>
</organism>
<feature type="region of interest" description="Disordered" evidence="10">
    <location>
        <begin position="109"/>
        <end position="352"/>
    </location>
</feature>
<sequence>MAPARSKKRSSEEMESQPVARQTVPTKAGTPTMLSSSPSKRQRVGISLEQKQAIIDNLQLEITDRARRLRAQYNQQAQTLRSRIQMRVNRVPRSMLKMTMADLIARATEQQQRLEAASRPPPVPEKDFPPRANPHKLAPPSRSTKRLSDAMVGGDKENDQILNPKKKHRAAPTAIPLSSSQILSPTSSNTRSLHRERPPSSPSKSQIGRPPSSPVKQHTSARSALSSMVEKAKKTGRTAPRGPLASSTTSSNASAPVTSSAPATTRTKRANTTTAAKAPSRPGTRTGKRVSDSSEGSTGTVVKKAVGTAPTKRTVMGTIRKGVGAATSRKPAAPKSAPASAAGSTRVLRKRA</sequence>
<evidence type="ECO:0000313" key="13">
    <source>
        <dbReference type="Proteomes" id="UP000295604"/>
    </source>
</evidence>
<dbReference type="GO" id="GO:0000775">
    <property type="term" value="C:chromosome, centromeric region"/>
    <property type="evidence" value="ECO:0007669"/>
    <property type="project" value="UniProtKB-SubCell"/>
</dbReference>
<evidence type="ECO:0000256" key="8">
    <source>
        <dbReference type="ARBA" id="ARBA00023306"/>
    </source>
</evidence>
<feature type="region of interest" description="Disordered" evidence="10">
    <location>
        <begin position="1"/>
        <end position="45"/>
    </location>
</feature>
<comment type="caution">
    <text evidence="12">The sequence shown here is derived from an EMBL/GenBank/DDBJ whole genome shotgun (WGS) entry which is preliminary data.</text>
</comment>
<protein>
    <recommendedName>
        <fullName evidence="11">Borealin N-terminal domain-containing protein</fullName>
    </recommendedName>
</protein>
<evidence type="ECO:0000256" key="7">
    <source>
        <dbReference type="ARBA" id="ARBA00023242"/>
    </source>
</evidence>
<dbReference type="PANTHER" id="PTHR16040">
    <property type="entry name" value="AUSTRALIN, ISOFORM A-RELATED"/>
    <property type="match status" value="1"/>
</dbReference>
<accession>A0A4R8TEG8</accession>
<comment type="similarity">
    <text evidence="3">Belongs to the borealin family.</text>
</comment>
<feature type="compositionally biased region" description="Low complexity" evidence="10">
    <location>
        <begin position="245"/>
        <end position="279"/>
    </location>
</feature>
<keyword evidence="7" id="KW-0539">Nucleus</keyword>
<dbReference type="Pfam" id="PF10444">
    <property type="entry name" value="Nbl1_Borealin_N"/>
    <property type="match status" value="1"/>
</dbReference>
<keyword evidence="4" id="KW-0158">Chromosome</keyword>
<dbReference type="GO" id="GO:0051301">
    <property type="term" value="P:cell division"/>
    <property type="evidence" value="ECO:0007669"/>
    <property type="project" value="UniProtKB-KW"/>
</dbReference>
<evidence type="ECO:0000256" key="1">
    <source>
        <dbReference type="ARBA" id="ARBA00004123"/>
    </source>
</evidence>
<keyword evidence="5" id="KW-0132">Cell division</keyword>
<evidence type="ECO:0000256" key="9">
    <source>
        <dbReference type="ARBA" id="ARBA00023328"/>
    </source>
</evidence>
<reference evidence="12 13" key="1">
    <citation type="submission" date="2018-11" db="EMBL/GenBank/DDBJ databases">
        <title>Genome sequence and assembly of Colletotrichum sidae.</title>
        <authorList>
            <person name="Gan P."/>
            <person name="Shirasu K."/>
        </authorList>
    </citation>
    <scope>NUCLEOTIDE SEQUENCE [LARGE SCALE GENOMIC DNA]</scope>
    <source>
        <strain evidence="12 13">CBS 518.97</strain>
    </source>
</reference>
<dbReference type="GO" id="GO:0032133">
    <property type="term" value="C:chromosome passenger complex"/>
    <property type="evidence" value="ECO:0007669"/>
    <property type="project" value="TreeGrafter"/>
</dbReference>
<name>A0A4R8TEG8_9PEZI</name>
<dbReference type="GO" id="GO:0005634">
    <property type="term" value="C:nucleus"/>
    <property type="evidence" value="ECO:0007669"/>
    <property type="project" value="UniProtKB-SubCell"/>
</dbReference>
<dbReference type="GO" id="GO:0000070">
    <property type="term" value="P:mitotic sister chromatid segregation"/>
    <property type="evidence" value="ECO:0007669"/>
    <property type="project" value="TreeGrafter"/>
</dbReference>